<feature type="transmembrane region" description="Helical" evidence="10">
    <location>
        <begin position="1018"/>
        <end position="1040"/>
    </location>
</feature>
<reference evidence="13 14" key="1">
    <citation type="submission" date="2018-11" db="EMBL/GenBank/DDBJ databases">
        <title>Genome assembly of Steccherinum ochraceum LE-BIN_3174, the white-rot fungus of the Steccherinaceae family (The Residual Polyporoid clade, Polyporales, Basidiomycota).</title>
        <authorList>
            <person name="Fedorova T.V."/>
            <person name="Glazunova O.A."/>
            <person name="Landesman E.O."/>
            <person name="Moiseenko K.V."/>
            <person name="Psurtseva N.V."/>
            <person name="Savinova O.S."/>
            <person name="Shakhova N.V."/>
            <person name="Tyazhelova T.V."/>
            <person name="Vasina D.V."/>
        </authorList>
    </citation>
    <scope>NUCLEOTIDE SEQUENCE [LARGE SCALE GENOMIC DNA]</scope>
    <source>
        <strain evidence="13 14">LE-BIN_3174</strain>
    </source>
</reference>
<keyword evidence="3 10" id="KW-0812">Transmembrane</keyword>
<feature type="domain" description="ABC transmembrane type-1" evidence="12">
    <location>
        <begin position="441"/>
        <end position="630"/>
    </location>
</feature>
<dbReference type="CDD" id="cd03244">
    <property type="entry name" value="ABCC_MRP_domain2"/>
    <property type="match status" value="1"/>
</dbReference>
<evidence type="ECO:0000256" key="3">
    <source>
        <dbReference type="ARBA" id="ARBA00022692"/>
    </source>
</evidence>
<evidence type="ECO:0000259" key="12">
    <source>
        <dbReference type="PROSITE" id="PS50929"/>
    </source>
</evidence>
<name>A0A4R0RAE7_9APHY</name>
<dbReference type="OrthoDB" id="6500128at2759"/>
<keyword evidence="5" id="KW-0547">Nucleotide-binding</keyword>
<dbReference type="Pfam" id="PF00664">
    <property type="entry name" value="ABC_membrane"/>
    <property type="match status" value="2"/>
</dbReference>
<dbReference type="Proteomes" id="UP000292702">
    <property type="component" value="Unassembled WGS sequence"/>
</dbReference>
<feature type="transmembrane region" description="Helical" evidence="10">
    <location>
        <begin position="89"/>
        <end position="106"/>
    </location>
</feature>
<accession>A0A4R0RAE7</accession>
<dbReference type="GO" id="GO:0140359">
    <property type="term" value="F:ABC-type transporter activity"/>
    <property type="evidence" value="ECO:0007669"/>
    <property type="project" value="InterPro"/>
</dbReference>
<keyword evidence="6" id="KW-0067">ATP-binding</keyword>
<feature type="transmembrane region" description="Helical" evidence="10">
    <location>
        <begin position="118"/>
        <end position="141"/>
    </location>
</feature>
<dbReference type="EMBL" id="RWJN01000499">
    <property type="protein sequence ID" value="TCD61149.1"/>
    <property type="molecule type" value="Genomic_DNA"/>
</dbReference>
<feature type="transmembrane region" description="Helical" evidence="10">
    <location>
        <begin position="27"/>
        <end position="52"/>
    </location>
</feature>
<feature type="compositionally biased region" description="Basic and acidic residues" evidence="9">
    <location>
        <begin position="916"/>
        <end position="928"/>
    </location>
</feature>
<dbReference type="Gene3D" id="3.40.50.300">
    <property type="entry name" value="P-loop containing nucleotide triphosphate hydrolases"/>
    <property type="match status" value="2"/>
</dbReference>
<evidence type="ECO:0000256" key="4">
    <source>
        <dbReference type="ARBA" id="ARBA00022737"/>
    </source>
</evidence>
<evidence type="ECO:0000313" key="13">
    <source>
        <dbReference type="EMBL" id="TCD61149.1"/>
    </source>
</evidence>
<dbReference type="InterPro" id="IPR003593">
    <property type="entry name" value="AAA+_ATPase"/>
</dbReference>
<keyword evidence="8 10" id="KW-0472">Membrane</keyword>
<evidence type="ECO:0000256" key="7">
    <source>
        <dbReference type="ARBA" id="ARBA00022989"/>
    </source>
</evidence>
<evidence type="ECO:0000256" key="10">
    <source>
        <dbReference type="SAM" id="Phobius"/>
    </source>
</evidence>
<keyword evidence="7 10" id="KW-1133">Transmembrane helix</keyword>
<dbReference type="Gene3D" id="1.20.1560.10">
    <property type="entry name" value="ABC transporter type 1, transmembrane domain"/>
    <property type="match status" value="2"/>
</dbReference>
<dbReference type="SMART" id="SM00382">
    <property type="entry name" value="AAA"/>
    <property type="match status" value="2"/>
</dbReference>
<dbReference type="SUPFAM" id="SSF90123">
    <property type="entry name" value="ABC transporter transmembrane region"/>
    <property type="match status" value="2"/>
</dbReference>
<dbReference type="FunFam" id="1.20.1560.10:FF:000013">
    <property type="entry name" value="ABC transporter C family member 2"/>
    <property type="match status" value="1"/>
</dbReference>
<feature type="region of interest" description="Disordered" evidence="9">
    <location>
        <begin position="916"/>
        <end position="937"/>
    </location>
</feature>
<dbReference type="GO" id="GO:0016020">
    <property type="term" value="C:membrane"/>
    <property type="evidence" value="ECO:0007669"/>
    <property type="project" value="UniProtKB-SubCell"/>
</dbReference>
<keyword evidence="2" id="KW-0813">Transport</keyword>
<dbReference type="CDD" id="cd18596">
    <property type="entry name" value="ABC_6TM_VMR1_D1_like"/>
    <property type="match status" value="1"/>
</dbReference>
<dbReference type="InterPro" id="IPR003439">
    <property type="entry name" value="ABC_transporter-like_ATP-bd"/>
</dbReference>
<feature type="transmembrane region" description="Helical" evidence="10">
    <location>
        <begin position="186"/>
        <end position="206"/>
    </location>
</feature>
<dbReference type="GO" id="GO:0016887">
    <property type="term" value="F:ATP hydrolysis activity"/>
    <property type="evidence" value="ECO:0007669"/>
    <property type="project" value="InterPro"/>
</dbReference>
<evidence type="ECO:0000313" key="14">
    <source>
        <dbReference type="Proteomes" id="UP000292702"/>
    </source>
</evidence>
<dbReference type="Pfam" id="PF00005">
    <property type="entry name" value="ABC_tran"/>
    <property type="match status" value="2"/>
</dbReference>
<evidence type="ECO:0000256" key="9">
    <source>
        <dbReference type="SAM" id="MobiDB-lite"/>
    </source>
</evidence>
<dbReference type="PANTHER" id="PTHR24223">
    <property type="entry name" value="ATP-BINDING CASSETTE SUB-FAMILY C"/>
    <property type="match status" value="1"/>
</dbReference>
<feature type="domain" description="ABC transmembrane type-1" evidence="12">
    <location>
        <begin position="982"/>
        <end position="1190"/>
    </location>
</feature>
<dbReference type="PANTHER" id="PTHR24223:SF356">
    <property type="entry name" value="ATP-BINDING CASSETTE TRANSPORTER ABC4"/>
    <property type="match status" value="1"/>
</dbReference>
<organism evidence="13 14">
    <name type="scientific">Steccherinum ochraceum</name>
    <dbReference type="NCBI Taxonomy" id="92696"/>
    <lineage>
        <taxon>Eukaryota</taxon>
        <taxon>Fungi</taxon>
        <taxon>Dikarya</taxon>
        <taxon>Basidiomycota</taxon>
        <taxon>Agaricomycotina</taxon>
        <taxon>Agaricomycetes</taxon>
        <taxon>Polyporales</taxon>
        <taxon>Steccherinaceae</taxon>
        <taxon>Steccherinum</taxon>
    </lineage>
</organism>
<evidence type="ECO:0000259" key="11">
    <source>
        <dbReference type="PROSITE" id="PS50893"/>
    </source>
</evidence>
<proteinExistence type="predicted"/>
<dbReference type="PROSITE" id="PS50929">
    <property type="entry name" value="ABC_TM1F"/>
    <property type="match status" value="2"/>
</dbReference>
<dbReference type="GO" id="GO:0005524">
    <property type="term" value="F:ATP binding"/>
    <property type="evidence" value="ECO:0007669"/>
    <property type="project" value="UniProtKB-KW"/>
</dbReference>
<dbReference type="STRING" id="92696.A0A4R0RAE7"/>
<sequence>MEQVVLASSFASAREDDLNIPKWLDDAFLFFPICVAGLSSVVLLGHAVFAVVTSSRGGRSLKEGTRSRLSQHVEDMGGPGIFAFKMTRLLATFALLGISIPSVTLWNGRNGEGFSELAVLHDGLCVVFAYASVLGVISVAANSRWSRISSTHLFLVLLGPWILYIYRDIWPLCTFILSPEDAEEGRVLWVKIIGLTVAAFVIPLVMPRQYTPVDLEDIPEDIPLSDTSSWLSMVTHSYLDGLIWKANKIDHIKLEELPPLSEQYYMKNLVKKSYLHLDPLVSKSKLHFGLRLMFCVFPWEYLELISVSLLQIVLDFSGPLGINRLLNYIETGGEGAIIRPWNRIWQLAQAIITQLVFDHALRMRVKSDVTKAVFASEAAASAVVTPDTQSVAESGGVVEVPSGEDTASVATSTTKAPVPRKGSTTLPAKTGGKIEKQTSSNLVGKLTNIITTDLAVVNGGRQLMSVVLYIPLQIILSMVFLHALLGWSVYLGLLVMAIMVPVPGYVATLLRNVHVERMKKSDSRVQTVTETMNGIRMVKLFGWEPRTSQQLDQKREAELRAIRMHKLLLLFNEIANNLIPVVTTIVTYATYTIVMKGTLTASKVFASMAIFQLVQELFSFAFRQIPLLLQAKVSLDRMSEFLNDTELLDEFAPDSSLPSAEIITAQEVEEDAVGIRAASFTWSADSIGTTSPGSARRNFTLRIEDELFFKRGAINLIIGQTGTGKTSLLMALLGEMHYIPTGPNSLVSLPRAGGVAYHAQESWVLNDTIRNNILFGSSYHEERYNAVVDQCGLKPDLALFNAGDDTECARSGGQKARVTLARAVYSSSEILLLDDVLAALDVHTAKWIVDRCFRGELLRGRTVILVTHNIALASPVADFVVSLGTDGRVLSKGTLSSALAKDKTLQLEVNKEREALEKEEHTVEHTEAEDTNPPKQPGGQLVVEEEVAMGHVGWSALRLYLSSLPGPTSPVTFWMVFTAIFVGAKVLSQLDMWVLGLWAHQYDIQTPSTVSVSYYLTLYSMVILSGFAAYAISYSVWVVGSIRASRRIHKLLVDSVLGSTLRWLDKTPISRITTRCTQDIASIDTSFPSALYNLMDRALQTVTKFGAVIIISPVFIFPGLLVVTAGGYLGHVYMRAQLPAKREASNAKSPVLGHFGSTIAGLVSIRAYGAQAAVRKESFHRLDRLLRAQITFWDLNRQAQLVLMSMDWRLAAYLIYGPQSRDASTTGFSLSMAVGFSTMILWTVRWLNEVEIEDSMERVEQYLNIEQEPKATKEGVPPAYWPATGDLRVEKLSARYTPVRATDVSITIERNVYIRCFILKGGPKVLHDVTFHIKSGERIGIGQTGSGKSSLTLALLRCILTEGDMFYDGLSTQSVNLDALRSNVTIIPQVPELLSGTLRQNLDPFSEHDDAELNDVLRAAGLFSLQSEDDQTRITLDTPISGGGSNLSVGQRQILALARAIVRRSKLLILDEATSAIDYETDNIIQTSLRSKLDKDVTLLTVAHRLQTIMDSDRIMVLDSGRIAEFDKPTELLKNEKGLLRRLVDESGDREKLVAMANAIESERPF</sequence>
<keyword evidence="14" id="KW-1185">Reference proteome</keyword>
<dbReference type="SUPFAM" id="SSF52540">
    <property type="entry name" value="P-loop containing nucleoside triphosphate hydrolases"/>
    <property type="match status" value="2"/>
</dbReference>
<gene>
    <name evidence="13" type="ORF">EIP91_008843</name>
</gene>
<feature type="transmembrane region" description="Helical" evidence="10">
    <location>
        <begin position="603"/>
        <end position="622"/>
    </location>
</feature>
<feature type="domain" description="ABC transporter" evidence="11">
    <location>
        <begin position="675"/>
        <end position="911"/>
    </location>
</feature>
<dbReference type="FunFam" id="3.40.50.300:FF:000163">
    <property type="entry name" value="Multidrug resistance-associated protein member 4"/>
    <property type="match status" value="1"/>
</dbReference>
<evidence type="ECO:0000256" key="2">
    <source>
        <dbReference type="ARBA" id="ARBA00022448"/>
    </source>
</evidence>
<evidence type="ECO:0000256" key="5">
    <source>
        <dbReference type="ARBA" id="ARBA00022741"/>
    </source>
</evidence>
<evidence type="ECO:0000256" key="1">
    <source>
        <dbReference type="ARBA" id="ARBA00004141"/>
    </source>
</evidence>
<feature type="transmembrane region" description="Helical" evidence="10">
    <location>
        <begin position="567"/>
        <end position="591"/>
    </location>
</feature>
<feature type="transmembrane region" description="Helical" evidence="10">
    <location>
        <begin position="1105"/>
        <end position="1131"/>
    </location>
</feature>
<feature type="domain" description="ABC transporter" evidence="11">
    <location>
        <begin position="1299"/>
        <end position="1545"/>
    </location>
</feature>
<evidence type="ECO:0000256" key="6">
    <source>
        <dbReference type="ARBA" id="ARBA00022840"/>
    </source>
</evidence>
<dbReference type="InterPro" id="IPR027417">
    <property type="entry name" value="P-loop_NTPase"/>
</dbReference>
<dbReference type="InterPro" id="IPR050173">
    <property type="entry name" value="ABC_transporter_C-like"/>
</dbReference>
<feature type="region of interest" description="Disordered" evidence="9">
    <location>
        <begin position="401"/>
        <end position="431"/>
    </location>
</feature>
<dbReference type="CDD" id="cd18604">
    <property type="entry name" value="ABC_6TM_VMR1_D2_like"/>
    <property type="match status" value="1"/>
</dbReference>
<feature type="transmembrane region" description="Helical" evidence="10">
    <location>
        <begin position="490"/>
        <end position="510"/>
    </location>
</feature>
<comment type="caution">
    <text evidence="13">The sequence shown here is derived from an EMBL/GenBank/DDBJ whole genome shotgun (WGS) entry which is preliminary data.</text>
</comment>
<evidence type="ECO:0000256" key="8">
    <source>
        <dbReference type="ARBA" id="ARBA00023136"/>
    </source>
</evidence>
<dbReference type="InterPro" id="IPR011527">
    <property type="entry name" value="ABC1_TM_dom"/>
</dbReference>
<feature type="transmembrane region" description="Helical" evidence="10">
    <location>
        <begin position="466"/>
        <end position="484"/>
    </location>
</feature>
<feature type="transmembrane region" description="Helical" evidence="10">
    <location>
        <begin position="148"/>
        <end position="166"/>
    </location>
</feature>
<comment type="subcellular location">
    <subcellularLocation>
        <location evidence="1">Membrane</location>
        <topology evidence="1">Multi-pass membrane protein</topology>
    </subcellularLocation>
</comment>
<protein>
    <recommendedName>
        <fullName evidence="15">P-loop containing nucleoside triphosphate hydrolase protein</fullName>
    </recommendedName>
</protein>
<evidence type="ECO:0008006" key="15">
    <source>
        <dbReference type="Google" id="ProtNLM"/>
    </source>
</evidence>
<dbReference type="PROSITE" id="PS50893">
    <property type="entry name" value="ABC_TRANSPORTER_2"/>
    <property type="match status" value="2"/>
</dbReference>
<dbReference type="InterPro" id="IPR036640">
    <property type="entry name" value="ABC1_TM_sf"/>
</dbReference>
<keyword evidence="4" id="KW-0677">Repeat</keyword>